<sequence length="333" mass="36159">MDHLNSNINIRATGIALPLNVIQSIDIDKQQSWPLGQTEKTTGVASRHYVNDETATDLALTAIHQAIENSDLLLDDIDCLISASGTMEQPIPCNAAKIHARLPFARPIPAFDINMTCLSAVKALDIAHALLSTQRYKNILIVSSEIASVGLDWSVRETGGLFGDGAAALIVSHSTQNNTRILASHFETFSEGVEMCQIRGLGTLNHPANTQGDYRPYGLFEMQGKAVFRLTTQHIQNFVDNLLAKTSYTLQDMDWVIPHQASQLGLQHIEKRLNIAPGKMINIIKHRGNQIAASIPSALHELLQSGKVKTGDKVMLLGTSAGLSFGAIVLEIG</sequence>
<keyword evidence="6" id="KW-1185">Reference proteome</keyword>
<dbReference type="EMBL" id="JAKIKS010000006">
    <property type="protein sequence ID" value="MCL1123436.1"/>
    <property type="molecule type" value="Genomic_DNA"/>
</dbReference>
<dbReference type="CDD" id="cd00830">
    <property type="entry name" value="KAS_III"/>
    <property type="match status" value="1"/>
</dbReference>
<keyword evidence="2" id="KW-0012">Acyltransferase</keyword>
<evidence type="ECO:0000313" key="6">
    <source>
        <dbReference type="Proteomes" id="UP001203423"/>
    </source>
</evidence>
<dbReference type="InterPro" id="IPR016039">
    <property type="entry name" value="Thiolase-like"/>
</dbReference>
<dbReference type="PANTHER" id="PTHR34069:SF2">
    <property type="entry name" value="BETA-KETOACYL-[ACYL-CARRIER-PROTEIN] SYNTHASE III"/>
    <property type="match status" value="1"/>
</dbReference>
<comment type="caution">
    <text evidence="5">The sequence shown here is derived from an EMBL/GenBank/DDBJ whole genome shotgun (WGS) entry which is preliminary data.</text>
</comment>
<keyword evidence="1" id="KW-0808">Transferase</keyword>
<evidence type="ECO:0008006" key="7">
    <source>
        <dbReference type="Google" id="ProtNLM"/>
    </source>
</evidence>
<dbReference type="RefSeq" id="WP_248938724.1">
    <property type="nucleotide sequence ID" value="NZ_JAKIKS010000006.1"/>
</dbReference>
<dbReference type="PANTHER" id="PTHR34069">
    <property type="entry name" value="3-OXOACYL-[ACYL-CARRIER-PROTEIN] SYNTHASE 3"/>
    <property type="match status" value="1"/>
</dbReference>
<feature type="domain" description="Beta-ketoacyl-[acyl-carrier-protein] synthase III C-terminal" evidence="3">
    <location>
        <begin position="243"/>
        <end position="332"/>
    </location>
</feature>
<evidence type="ECO:0000313" key="5">
    <source>
        <dbReference type="EMBL" id="MCL1123436.1"/>
    </source>
</evidence>
<protein>
    <recommendedName>
        <fullName evidence="7">Ketoacyl-ACP synthase III</fullName>
    </recommendedName>
</protein>
<dbReference type="SUPFAM" id="SSF53901">
    <property type="entry name" value="Thiolase-like"/>
    <property type="match status" value="1"/>
</dbReference>
<organism evidence="5 6">
    <name type="scientific">Shewanella surugensis</name>
    <dbReference type="NCBI Taxonomy" id="212020"/>
    <lineage>
        <taxon>Bacteria</taxon>
        <taxon>Pseudomonadati</taxon>
        <taxon>Pseudomonadota</taxon>
        <taxon>Gammaproteobacteria</taxon>
        <taxon>Alteromonadales</taxon>
        <taxon>Shewanellaceae</taxon>
        <taxon>Shewanella</taxon>
    </lineage>
</organism>
<evidence type="ECO:0000256" key="1">
    <source>
        <dbReference type="ARBA" id="ARBA00022679"/>
    </source>
</evidence>
<evidence type="ECO:0000256" key="2">
    <source>
        <dbReference type="ARBA" id="ARBA00023315"/>
    </source>
</evidence>
<dbReference type="Pfam" id="PF08541">
    <property type="entry name" value="ACP_syn_III_C"/>
    <property type="match status" value="1"/>
</dbReference>
<evidence type="ECO:0000259" key="4">
    <source>
        <dbReference type="Pfam" id="PF08545"/>
    </source>
</evidence>
<dbReference type="InterPro" id="IPR013747">
    <property type="entry name" value="ACP_syn_III_C"/>
</dbReference>
<dbReference type="Pfam" id="PF08545">
    <property type="entry name" value="ACP_syn_III"/>
    <property type="match status" value="1"/>
</dbReference>
<proteinExistence type="predicted"/>
<dbReference type="Gene3D" id="3.40.47.10">
    <property type="match status" value="1"/>
</dbReference>
<evidence type="ECO:0000259" key="3">
    <source>
        <dbReference type="Pfam" id="PF08541"/>
    </source>
</evidence>
<reference evidence="5 6" key="1">
    <citation type="submission" date="2022-01" db="EMBL/GenBank/DDBJ databases">
        <title>Whole genome-based taxonomy of the Shewanellaceae.</title>
        <authorList>
            <person name="Martin-Rodriguez A.J."/>
        </authorList>
    </citation>
    <scope>NUCLEOTIDE SEQUENCE [LARGE SCALE GENOMIC DNA]</scope>
    <source>
        <strain evidence="5 6">DSM 17177</strain>
    </source>
</reference>
<dbReference type="Proteomes" id="UP001203423">
    <property type="component" value="Unassembled WGS sequence"/>
</dbReference>
<gene>
    <name evidence="5" type="ORF">L2764_02800</name>
</gene>
<name>A0ABT0L6V7_9GAMM</name>
<feature type="domain" description="Beta-ketoacyl-[acyl-carrier-protein] synthase III N-terminal" evidence="4">
    <location>
        <begin position="111"/>
        <end position="188"/>
    </location>
</feature>
<dbReference type="InterPro" id="IPR013751">
    <property type="entry name" value="ACP_syn_III_N"/>
</dbReference>
<accession>A0ABT0L6V7</accession>